<keyword evidence="3" id="KW-0378">Hydrolase</keyword>
<dbReference type="HOGENOM" id="CLU_499428_0_0_10"/>
<dbReference type="RefSeq" id="WP_015329270.1">
    <property type="nucleotide sequence ID" value="NC_020054.1"/>
</dbReference>
<evidence type="ECO:0000259" key="2">
    <source>
        <dbReference type="Pfam" id="PF00144"/>
    </source>
</evidence>
<dbReference type="PANTHER" id="PTHR43283:SF7">
    <property type="entry name" value="BETA-LACTAMASE-RELATED DOMAIN-CONTAINING PROTEIN"/>
    <property type="match status" value="1"/>
</dbReference>
<dbReference type="EC" id="3.5.1.46" evidence="3"/>
<dbReference type="PANTHER" id="PTHR43283">
    <property type="entry name" value="BETA-LACTAMASE-RELATED"/>
    <property type="match status" value="1"/>
</dbReference>
<dbReference type="Gene3D" id="3.40.710.10">
    <property type="entry name" value="DD-peptidase/beta-lactamase superfamily"/>
    <property type="match status" value="1"/>
</dbReference>
<reference evidence="3 4" key="1">
    <citation type="journal article" date="2012" name="J. Bacteriol.">
        <title>Genome Sequence of Fibrella aestuarina BUZ 2T, a Filamentous Marine Bacterium.</title>
        <authorList>
            <person name="Filippini M."/>
            <person name="Qi W."/>
            <person name="Blom J."/>
            <person name="Goesmann A."/>
            <person name="Smits T.H."/>
            <person name="Bagheri H.C."/>
        </authorList>
    </citation>
    <scope>NUCLEOTIDE SEQUENCE [LARGE SCALE GENOMIC DNA]</scope>
    <source>
        <strain evidence="4">BUZ 2T</strain>
    </source>
</reference>
<dbReference type="PATRIC" id="fig|1166018.3.peg.159"/>
<evidence type="ECO:0000313" key="3">
    <source>
        <dbReference type="EMBL" id="CCG98170.1"/>
    </source>
</evidence>
<dbReference type="InterPro" id="IPR050789">
    <property type="entry name" value="Diverse_Enzym_Activities"/>
</dbReference>
<organism evidence="3 4">
    <name type="scientific">Fibrella aestuarina BUZ 2</name>
    <dbReference type="NCBI Taxonomy" id="1166018"/>
    <lineage>
        <taxon>Bacteria</taxon>
        <taxon>Pseudomonadati</taxon>
        <taxon>Bacteroidota</taxon>
        <taxon>Cytophagia</taxon>
        <taxon>Cytophagales</taxon>
        <taxon>Spirosomataceae</taxon>
        <taxon>Fibrella</taxon>
    </lineage>
</organism>
<feature type="domain" description="Beta-lactamase-related" evidence="2">
    <location>
        <begin position="253"/>
        <end position="530"/>
    </location>
</feature>
<feature type="signal peptide" evidence="1">
    <location>
        <begin position="1"/>
        <end position="20"/>
    </location>
</feature>
<accession>I0K217</accession>
<dbReference type="SUPFAM" id="SSF56601">
    <property type="entry name" value="beta-lactamase/transpeptidase-like"/>
    <property type="match status" value="1"/>
</dbReference>
<dbReference type="Proteomes" id="UP000011058">
    <property type="component" value="Chromosome"/>
</dbReference>
<evidence type="ECO:0000313" key="4">
    <source>
        <dbReference type="Proteomes" id="UP000011058"/>
    </source>
</evidence>
<dbReference type="AlphaFoldDB" id="I0K217"/>
<keyword evidence="1" id="KW-0732">Signal</keyword>
<keyword evidence="4" id="KW-1185">Reference proteome</keyword>
<dbReference type="GO" id="GO:0019875">
    <property type="term" value="F:6-aminohexanoate-dimer hydrolase activity"/>
    <property type="evidence" value="ECO:0007669"/>
    <property type="project" value="UniProtKB-EC"/>
</dbReference>
<dbReference type="eggNOG" id="COG1680">
    <property type="taxonomic scope" value="Bacteria"/>
</dbReference>
<proteinExistence type="predicted"/>
<dbReference type="Pfam" id="PF00144">
    <property type="entry name" value="Beta-lactamase"/>
    <property type="match status" value="1"/>
</dbReference>
<name>I0K217_9BACT</name>
<dbReference type="InterPro" id="IPR001466">
    <property type="entry name" value="Beta-lactam-related"/>
</dbReference>
<sequence>MNVPGSLLSILLFVTTTLLAQTPDLVPTQGITSALHGANVGRIRFTDRAIPAAELTDTAFLGTYTLTNRSNLFMTAFMGNSLTNYLHQLAPELPADMLTKTGGYQFTFFVDDRLVYQSDLHPGAPYPQIKNTETIIHKPLIDNQKEGAWWSQSAWNRFMNNGGDSALTEGPHRFRLDIRPYLGLTNPTVGVLLASGELKLLVNRRPVIDLSTIRLNVPSPYPGLPVSTEQFDRDKIKALNGMIDAAVFKHITSVVVLKNGKLLIEEYGNGATRDSLHDVRSVGKSFASTLTGMAIRDGHLTSEAQPLSDFYDLRTVANNVPAKARTTLRDLLTMSSAFDGNDDDSDSPGNEENMYPTPNWVDFTLNLPLDTAKYKGTWHYFTAGVVLLGDVLHKVVPGGLERYADGQLLGPLGIRRYRWPYTPQQTVSMAGGVRMNALDLAKYGQLYKNDGRWQGRQLLPASWVRETFTRHKAIPGRPNEYYGYLFWNKTYRVNGKAYETYYATGNGGNKIFVFKDQLWVIVVTATAYGTAYAHPQVDQMMEQYILPALLP</sequence>
<dbReference type="STRING" id="1166018.FAES_0156"/>
<protein>
    <submittedName>
        <fullName evidence="3">Beta-lactamase family protein</fullName>
        <ecNumber evidence="3">3.5.1.46</ecNumber>
    </submittedName>
</protein>
<dbReference type="EMBL" id="HE796683">
    <property type="protein sequence ID" value="CCG98170.1"/>
    <property type="molecule type" value="Genomic_DNA"/>
</dbReference>
<dbReference type="InterPro" id="IPR012338">
    <property type="entry name" value="Beta-lactam/transpept-like"/>
</dbReference>
<evidence type="ECO:0000256" key="1">
    <source>
        <dbReference type="SAM" id="SignalP"/>
    </source>
</evidence>
<feature type="chain" id="PRO_5003630099" evidence="1">
    <location>
        <begin position="21"/>
        <end position="551"/>
    </location>
</feature>
<dbReference type="KEGG" id="fae:FAES_0156"/>
<gene>
    <name evidence="3" type="ORF">FAES_0156</name>
</gene>